<organism evidence="5 6">
    <name type="scientific">Adineta ricciae</name>
    <name type="common">Rotifer</name>
    <dbReference type="NCBI Taxonomy" id="249248"/>
    <lineage>
        <taxon>Eukaryota</taxon>
        <taxon>Metazoa</taxon>
        <taxon>Spiralia</taxon>
        <taxon>Gnathifera</taxon>
        <taxon>Rotifera</taxon>
        <taxon>Eurotatoria</taxon>
        <taxon>Bdelloidea</taxon>
        <taxon>Adinetida</taxon>
        <taxon>Adinetidae</taxon>
        <taxon>Adineta</taxon>
    </lineage>
</organism>
<dbReference type="InterPro" id="IPR007588">
    <property type="entry name" value="Znf_FLYWCH"/>
</dbReference>
<feature type="domain" description="FLYWCH-type" evidence="4">
    <location>
        <begin position="45"/>
        <end position="88"/>
    </location>
</feature>
<evidence type="ECO:0000256" key="2">
    <source>
        <dbReference type="ARBA" id="ARBA00022771"/>
    </source>
</evidence>
<dbReference type="AlphaFoldDB" id="A0A815EHY3"/>
<protein>
    <recommendedName>
        <fullName evidence="4">FLYWCH-type domain-containing protein</fullName>
    </recommendedName>
</protein>
<keyword evidence="2" id="KW-0863">Zinc-finger</keyword>
<evidence type="ECO:0000256" key="1">
    <source>
        <dbReference type="ARBA" id="ARBA00022723"/>
    </source>
</evidence>
<dbReference type="EMBL" id="CAJNOJ010000225">
    <property type="protein sequence ID" value="CAF1310644.1"/>
    <property type="molecule type" value="Genomic_DNA"/>
</dbReference>
<name>A0A815EHY3_ADIRI</name>
<evidence type="ECO:0000256" key="3">
    <source>
        <dbReference type="ARBA" id="ARBA00022833"/>
    </source>
</evidence>
<comment type="caution">
    <text evidence="5">The sequence shown here is derived from an EMBL/GenBank/DDBJ whole genome shotgun (WGS) entry which is preliminary data.</text>
</comment>
<dbReference type="Proteomes" id="UP000663852">
    <property type="component" value="Unassembled WGS sequence"/>
</dbReference>
<dbReference type="Pfam" id="PF04500">
    <property type="entry name" value="FLYWCH"/>
    <property type="match status" value="1"/>
</dbReference>
<evidence type="ECO:0000259" key="4">
    <source>
        <dbReference type="Pfam" id="PF04500"/>
    </source>
</evidence>
<evidence type="ECO:0000313" key="5">
    <source>
        <dbReference type="EMBL" id="CAF1310644.1"/>
    </source>
</evidence>
<accession>A0A815EHY3</accession>
<gene>
    <name evidence="5" type="ORF">EDS130_LOCUS31122</name>
</gene>
<dbReference type="OrthoDB" id="167578at2759"/>
<keyword evidence="1" id="KW-0479">Metal-binding</keyword>
<keyword evidence="3" id="KW-0862">Zinc</keyword>
<proteinExistence type="predicted"/>
<sequence>MNIVNQVNQLRIKELNWISYNCVKRHNCSVIVLDSNMATISNCGTTKRKPRLDFDDHSYIVDRSKGEKTYWRCIKYSSDRSRSRLHTCNFTTGRSFRRLDPLKSEWVPIQLFSIPAGIAQEISDQFLTVASSKFEGNSREMTGTYV</sequence>
<dbReference type="Gene3D" id="2.20.25.240">
    <property type="match status" value="1"/>
</dbReference>
<evidence type="ECO:0000313" key="6">
    <source>
        <dbReference type="Proteomes" id="UP000663852"/>
    </source>
</evidence>
<dbReference type="GO" id="GO:0008270">
    <property type="term" value="F:zinc ion binding"/>
    <property type="evidence" value="ECO:0007669"/>
    <property type="project" value="UniProtKB-KW"/>
</dbReference>
<reference evidence="5" key="1">
    <citation type="submission" date="2021-02" db="EMBL/GenBank/DDBJ databases">
        <authorList>
            <person name="Nowell W R."/>
        </authorList>
    </citation>
    <scope>NUCLEOTIDE SEQUENCE</scope>
</reference>